<dbReference type="AlphaFoldDB" id="A0AAD6VLW2"/>
<keyword evidence="4" id="KW-1185">Reference proteome</keyword>
<dbReference type="EMBL" id="JARJCW010000014">
    <property type="protein sequence ID" value="KAJ7216974.1"/>
    <property type="molecule type" value="Genomic_DNA"/>
</dbReference>
<protein>
    <recommendedName>
        <fullName evidence="2">Ribosomal RNA methyltransferase FtsJ domain-containing protein</fullName>
    </recommendedName>
</protein>
<feature type="compositionally biased region" description="Low complexity" evidence="1">
    <location>
        <begin position="15"/>
        <end position="28"/>
    </location>
</feature>
<dbReference type="GO" id="GO:0008168">
    <property type="term" value="F:methyltransferase activity"/>
    <property type="evidence" value="ECO:0007669"/>
    <property type="project" value="InterPro"/>
</dbReference>
<dbReference type="Gene3D" id="3.40.50.12760">
    <property type="match status" value="1"/>
</dbReference>
<name>A0AAD6VLW2_9AGAR</name>
<gene>
    <name evidence="3" type="ORF">GGX14DRAFT_601613</name>
</gene>
<comment type="caution">
    <text evidence="3">The sequence shown here is derived from an EMBL/GenBank/DDBJ whole genome shotgun (WGS) entry which is preliminary data.</text>
</comment>
<proteinExistence type="predicted"/>
<dbReference type="CDD" id="cd02440">
    <property type="entry name" value="AdoMet_MTases"/>
    <property type="match status" value="1"/>
</dbReference>
<accession>A0AAD6VLW2</accession>
<feature type="domain" description="Ribosomal RNA methyltransferase FtsJ" evidence="2">
    <location>
        <begin position="120"/>
        <end position="310"/>
    </location>
</feature>
<evidence type="ECO:0000313" key="3">
    <source>
        <dbReference type="EMBL" id="KAJ7216974.1"/>
    </source>
</evidence>
<dbReference type="InterPro" id="IPR029063">
    <property type="entry name" value="SAM-dependent_MTases_sf"/>
</dbReference>
<sequence length="411" mass="44901">MTAASETPSTPTCNSPPHSRSPSSSPSTYSNYSSTYGSACPSTPPSAIEGWSDVCLARILTQELIVRGADELQILQDVRKQGARDAPEHESYAQHEKKVAENASARKNCYWFSKMKAVFKEMDDQTACIPRKGPLRFLDLGCCPGGFTSYILSKNPSAQGIGISSEIETGGHRFLLEDRHRSRCKIHYADLICYRLAPLPASVMPENKVIHTLPFDAAKRFDVVLLDGYQLRKQPSARPGDQDRLLISQIIIGLQTVKKSGTLVIKLADAEQIITAKLLYMFDILSASLETFKPRYMHATRATFYAVAKGAGGGRGAARLPALVDKFKALWVDLTIGGGDGAGRGLNEEDLNFIISTTEVRRAEHLDRLIALSRKVWDVQAGALTGRDLSLVSVGMGQLEDPFTVSIIAVN</sequence>
<dbReference type="Proteomes" id="UP001219525">
    <property type="component" value="Unassembled WGS sequence"/>
</dbReference>
<reference evidence="3" key="1">
    <citation type="submission" date="2023-03" db="EMBL/GenBank/DDBJ databases">
        <title>Massive genome expansion in bonnet fungi (Mycena s.s.) driven by repeated elements and novel gene families across ecological guilds.</title>
        <authorList>
            <consortium name="Lawrence Berkeley National Laboratory"/>
            <person name="Harder C.B."/>
            <person name="Miyauchi S."/>
            <person name="Viragh M."/>
            <person name="Kuo A."/>
            <person name="Thoen E."/>
            <person name="Andreopoulos B."/>
            <person name="Lu D."/>
            <person name="Skrede I."/>
            <person name="Drula E."/>
            <person name="Henrissat B."/>
            <person name="Morin E."/>
            <person name="Kohler A."/>
            <person name="Barry K."/>
            <person name="LaButti K."/>
            <person name="Morin E."/>
            <person name="Salamov A."/>
            <person name="Lipzen A."/>
            <person name="Mereny Z."/>
            <person name="Hegedus B."/>
            <person name="Baldrian P."/>
            <person name="Stursova M."/>
            <person name="Weitz H."/>
            <person name="Taylor A."/>
            <person name="Grigoriev I.V."/>
            <person name="Nagy L.G."/>
            <person name="Martin F."/>
            <person name="Kauserud H."/>
        </authorList>
    </citation>
    <scope>NUCLEOTIDE SEQUENCE</scope>
    <source>
        <strain evidence="3">9144</strain>
    </source>
</reference>
<dbReference type="Pfam" id="PF01728">
    <property type="entry name" value="FtsJ"/>
    <property type="match status" value="1"/>
</dbReference>
<evidence type="ECO:0000259" key="2">
    <source>
        <dbReference type="Pfam" id="PF01728"/>
    </source>
</evidence>
<feature type="compositionally biased region" description="Polar residues" evidence="1">
    <location>
        <begin position="1"/>
        <end position="13"/>
    </location>
</feature>
<feature type="region of interest" description="Disordered" evidence="1">
    <location>
        <begin position="1"/>
        <end position="28"/>
    </location>
</feature>
<dbReference type="GO" id="GO:0032259">
    <property type="term" value="P:methylation"/>
    <property type="evidence" value="ECO:0007669"/>
    <property type="project" value="InterPro"/>
</dbReference>
<evidence type="ECO:0000256" key="1">
    <source>
        <dbReference type="SAM" id="MobiDB-lite"/>
    </source>
</evidence>
<organism evidence="3 4">
    <name type="scientific">Mycena pura</name>
    <dbReference type="NCBI Taxonomy" id="153505"/>
    <lineage>
        <taxon>Eukaryota</taxon>
        <taxon>Fungi</taxon>
        <taxon>Dikarya</taxon>
        <taxon>Basidiomycota</taxon>
        <taxon>Agaricomycotina</taxon>
        <taxon>Agaricomycetes</taxon>
        <taxon>Agaricomycetidae</taxon>
        <taxon>Agaricales</taxon>
        <taxon>Marasmiineae</taxon>
        <taxon>Mycenaceae</taxon>
        <taxon>Mycena</taxon>
    </lineage>
</organism>
<evidence type="ECO:0000313" key="4">
    <source>
        <dbReference type="Proteomes" id="UP001219525"/>
    </source>
</evidence>
<dbReference type="InterPro" id="IPR002877">
    <property type="entry name" value="RNA_MeTrfase_FtsJ_dom"/>
</dbReference>
<dbReference type="SUPFAM" id="SSF53335">
    <property type="entry name" value="S-adenosyl-L-methionine-dependent methyltransferases"/>
    <property type="match status" value="1"/>
</dbReference>